<protein>
    <submittedName>
        <fullName evidence="4">Transposase IS66</fullName>
    </submittedName>
</protein>
<dbReference type="RefSeq" id="WP_008506198.1">
    <property type="nucleotide sequence ID" value="NZ_CM001403.1"/>
</dbReference>
<evidence type="ECO:0000259" key="2">
    <source>
        <dbReference type="Pfam" id="PF03050"/>
    </source>
</evidence>
<dbReference type="NCBIfam" id="NF033517">
    <property type="entry name" value="transpos_IS66"/>
    <property type="match status" value="1"/>
</dbReference>
<dbReference type="InterPro" id="IPR052344">
    <property type="entry name" value="Transposase-related"/>
</dbReference>
<dbReference type="PANTHER" id="PTHR33678">
    <property type="entry name" value="BLL1576 PROTEIN"/>
    <property type="match status" value="1"/>
</dbReference>
<dbReference type="EMBL" id="CM001403">
    <property type="protein sequence ID" value="EHQ26188.1"/>
    <property type="molecule type" value="Genomic_DNA"/>
</dbReference>
<name>H1YEC5_9SPHI</name>
<sequence length="594" mass="68194">MSLNNNLSLRQQLKLSNRQLNDALEREQAKDIYVSFLEGQNTRLTDHNAFLQTTIRELNEQLAAKEQMVAEQTALANLLQQNCDALSSKLTIQDTILADFQQQIDTKDRLIAKQQKDLGKLDLVRHGQRLAKKDLYGRKSEKLHEPAELPDVFGDGITDEELAEAKEVFYKTGFAKIEKTPVPSLLEQNLPVTTKVIKLDIIPEGVRHIGTKTSRRLVYHKAWTEIQETIRYIYMREDKQNLRFENITEKLPARPMKCKADVSVSVQLAIDRWLYHSPVQRTQNKFAQAGVRVPYSTLLDWSNAVPGALSALHRLHLRDLVKSGILHCDETGLTVLDKSKKQGKRSHRGQILGLMNPLLNIVGFQYLKGRGLDDIAYVLRGFKGYLHTDGYTGYNKIGKRDGIQHGRCLAHTRRYYFNARDVDKRRSFYVLKNFINPLYAIERKCRSEGLDFDQITEMRQKYAVPILSAFRQWLTTERTKVKEHSPMAKAIEYTLRLWDGIMLYTTDGMLSIDNNCLERAIRPIALGKKSWMFAGSHESAPNAAVMYSFFGTCKLHGIDPEAWLADVLNRIAHTPKERLSDLLPQYWKLQRLAA</sequence>
<dbReference type="InterPro" id="IPR004291">
    <property type="entry name" value="Transposase_IS66_central"/>
</dbReference>
<feature type="domain" description="Transposase IS66 C-terminal" evidence="3">
    <location>
        <begin position="548"/>
        <end position="584"/>
    </location>
</feature>
<dbReference type="OrthoDB" id="9760067at2"/>
<keyword evidence="5" id="KW-1185">Reference proteome</keyword>
<reference evidence="4" key="1">
    <citation type="submission" date="2011-09" db="EMBL/GenBank/DDBJ databases">
        <title>The permanent draft genome of Mucilaginibacter paludis DSM 18603.</title>
        <authorList>
            <consortium name="US DOE Joint Genome Institute (JGI-PGF)"/>
            <person name="Lucas S."/>
            <person name="Han J."/>
            <person name="Lapidus A."/>
            <person name="Bruce D."/>
            <person name="Goodwin L."/>
            <person name="Pitluck S."/>
            <person name="Peters L."/>
            <person name="Kyrpides N."/>
            <person name="Mavromatis K."/>
            <person name="Ivanova N."/>
            <person name="Mikhailova N."/>
            <person name="Held B."/>
            <person name="Detter J.C."/>
            <person name="Tapia R."/>
            <person name="Han C."/>
            <person name="Land M."/>
            <person name="Hauser L."/>
            <person name="Markowitz V."/>
            <person name="Cheng J.-F."/>
            <person name="Hugenholtz P."/>
            <person name="Woyke T."/>
            <person name="Wu D."/>
            <person name="Tindall B."/>
            <person name="Brambilla E."/>
            <person name="Klenk H.-P."/>
            <person name="Eisen J.A."/>
        </authorList>
    </citation>
    <scope>NUCLEOTIDE SEQUENCE [LARGE SCALE GENOMIC DNA]</scope>
    <source>
        <strain evidence="4">DSM 18603</strain>
    </source>
</reference>
<proteinExistence type="predicted"/>
<feature type="domain" description="Transposase IS66 central" evidence="2">
    <location>
        <begin position="260"/>
        <end position="540"/>
    </location>
</feature>
<evidence type="ECO:0000259" key="3">
    <source>
        <dbReference type="Pfam" id="PF13817"/>
    </source>
</evidence>
<evidence type="ECO:0000256" key="1">
    <source>
        <dbReference type="SAM" id="Coils"/>
    </source>
</evidence>
<dbReference type="InterPro" id="IPR039552">
    <property type="entry name" value="IS66_C"/>
</dbReference>
<evidence type="ECO:0000313" key="4">
    <source>
        <dbReference type="EMBL" id="EHQ26188.1"/>
    </source>
</evidence>
<dbReference type="Pfam" id="PF13817">
    <property type="entry name" value="DDE_Tnp_IS66_C"/>
    <property type="match status" value="1"/>
</dbReference>
<feature type="coiled-coil region" evidence="1">
    <location>
        <begin position="6"/>
        <end position="117"/>
    </location>
</feature>
<dbReference type="HOGENOM" id="CLU_023034_2_0_10"/>
<organism evidence="4 5">
    <name type="scientific">Mucilaginibacter paludis DSM 18603</name>
    <dbReference type="NCBI Taxonomy" id="714943"/>
    <lineage>
        <taxon>Bacteria</taxon>
        <taxon>Pseudomonadati</taxon>
        <taxon>Bacteroidota</taxon>
        <taxon>Sphingobacteriia</taxon>
        <taxon>Sphingobacteriales</taxon>
        <taxon>Sphingobacteriaceae</taxon>
        <taxon>Mucilaginibacter</taxon>
    </lineage>
</organism>
<evidence type="ECO:0000313" key="5">
    <source>
        <dbReference type="Proteomes" id="UP000002774"/>
    </source>
</evidence>
<gene>
    <name evidence="4" type="ORF">Mucpa_2048</name>
</gene>
<dbReference type="Pfam" id="PF03050">
    <property type="entry name" value="DDE_Tnp_IS66"/>
    <property type="match status" value="1"/>
</dbReference>
<dbReference type="PANTHER" id="PTHR33678:SF1">
    <property type="entry name" value="BLL1576 PROTEIN"/>
    <property type="match status" value="1"/>
</dbReference>
<dbReference type="Proteomes" id="UP000002774">
    <property type="component" value="Chromosome"/>
</dbReference>
<dbReference type="STRING" id="714943.Mucpa_2048"/>
<keyword evidence="1" id="KW-0175">Coiled coil</keyword>
<dbReference type="eggNOG" id="COG4372">
    <property type="taxonomic scope" value="Bacteria"/>
</dbReference>
<dbReference type="AlphaFoldDB" id="H1YEC5"/>
<accession>H1YEC5</accession>